<evidence type="ECO:0000256" key="1">
    <source>
        <dbReference type="RuleBase" id="RU369025"/>
    </source>
</evidence>
<feature type="transmembrane region" description="Helical" evidence="1">
    <location>
        <begin position="244"/>
        <end position="265"/>
    </location>
</feature>
<reference evidence="2 3" key="1">
    <citation type="journal article" date="2024" name="Microbiology">
        <title>Methylomarinum rosea sp. nov., a novel halophilic methanotrophic bacterium from the hypersaline Lake Elton.</title>
        <authorList>
            <person name="Suleimanov R.Z."/>
            <person name="Oshkin I.Y."/>
            <person name="Danilova O.V."/>
            <person name="Suzina N.E."/>
            <person name="Dedysh S.N."/>
        </authorList>
    </citation>
    <scope>NUCLEOTIDE SEQUENCE [LARGE SCALE GENOMIC DNA]</scope>
    <source>
        <strain evidence="2 3">Ch1-1</strain>
    </source>
</reference>
<dbReference type="InterPro" id="IPR045275">
    <property type="entry name" value="MscS_archaea/bacteria_type"/>
</dbReference>
<keyword evidence="1" id="KW-0813">Transport</keyword>
<feature type="transmembrane region" description="Helical" evidence="1">
    <location>
        <begin position="413"/>
        <end position="434"/>
    </location>
</feature>
<organism evidence="2 3">
    <name type="scientific">Methylomarinum roseum</name>
    <dbReference type="NCBI Taxonomy" id="3067653"/>
    <lineage>
        <taxon>Bacteria</taxon>
        <taxon>Pseudomonadati</taxon>
        <taxon>Pseudomonadota</taxon>
        <taxon>Gammaproteobacteria</taxon>
        <taxon>Methylococcales</taxon>
        <taxon>Methylococcaceae</taxon>
        <taxon>Methylomarinum</taxon>
    </lineage>
</organism>
<dbReference type="PANTHER" id="PTHR30221:SF1">
    <property type="entry name" value="SMALL-CONDUCTANCE MECHANOSENSITIVE CHANNEL"/>
    <property type="match status" value="1"/>
</dbReference>
<feature type="transmembrane region" description="Helical" evidence="1">
    <location>
        <begin position="159"/>
        <end position="178"/>
    </location>
</feature>
<evidence type="ECO:0000313" key="3">
    <source>
        <dbReference type="Proteomes" id="UP001225378"/>
    </source>
</evidence>
<dbReference type="Pfam" id="PF05552">
    <property type="entry name" value="MS_channel_1st_1"/>
    <property type="match status" value="3"/>
</dbReference>
<dbReference type="GO" id="GO:0008381">
    <property type="term" value="F:mechanosensitive monoatomic ion channel activity"/>
    <property type="evidence" value="ECO:0007669"/>
    <property type="project" value="InterPro"/>
</dbReference>
<feature type="transmembrane region" description="Helical" evidence="1">
    <location>
        <begin position="337"/>
        <end position="358"/>
    </location>
</feature>
<feature type="transmembrane region" description="Helical" evidence="1">
    <location>
        <begin position="291"/>
        <end position="316"/>
    </location>
</feature>
<feature type="transmembrane region" description="Helical" evidence="1">
    <location>
        <begin position="69"/>
        <end position="86"/>
    </location>
</feature>
<keyword evidence="1" id="KW-1003">Cell membrane</keyword>
<dbReference type="GO" id="GO:0005886">
    <property type="term" value="C:plasma membrane"/>
    <property type="evidence" value="ECO:0007669"/>
    <property type="project" value="UniProtKB-SubCell"/>
</dbReference>
<evidence type="ECO:0000313" key="2">
    <source>
        <dbReference type="EMBL" id="XBS22314.1"/>
    </source>
</evidence>
<dbReference type="RefSeq" id="WP_349432669.1">
    <property type="nucleotide sequence ID" value="NZ_CP157743.1"/>
</dbReference>
<keyword evidence="3" id="KW-1185">Reference proteome</keyword>
<accession>A0AAU7NZ98</accession>
<name>A0AAU7NZ98_9GAMM</name>
<comment type="similarity">
    <text evidence="1">Belongs to the MscS (TC 1.A.23) family.</text>
</comment>
<dbReference type="PANTHER" id="PTHR30221">
    <property type="entry name" value="SMALL-CONDUCTANCE MECHANOSENSITIVE CHANNEL"/>
    <property type="match status" value="1"/>
</dbReference>
<gene>
    <name evidence="2" type="ORF">Q9L42_009340</name>
</gene>
<sequence length="483" mass="52125">MRLLHRVFHFRRSKYPMWWPHLQLSTSNQGLIALSWRLCRKTLSMLDLNKKVGQEGELSIDLESGIAKGVYWAIMLIVLIAVFNVLDLELVSKPLDALVSQVFKYVPRLVAGGVLLLVAWLLASIVRMLVVKALDATDLDEKLGAGEGVVSTSKNIGNVIYWFTFLLFLPAILGAFQLEGLLIPVENMVNSILAMLPNIVAAAVIGLIGWFVAKILRDIVSNLLAAAGADKFGARMGLEQGMGISHLVGTLVFFFVFVPALVAALDALKMEAISAPATNMLNIILQTIPDIFAATVILVIAFFVARFVANLVTTLLQGMNFDKIPSALGLEEVFVEEVTPSIMVGKLLIFFAMLFAAIEASNQLGLDQIGGLITTFVEFGSKILLGSVILAVGFWLANIVYRVIMSGSGQSKVVAGIARFAILGLVTAMGLHAMGLADDIVNMAFGLILGAIAVAVALSFGLGGREAAGKQMEYWFKQMRGEP</sequence>
<keyword evidence="1" id="KW-0812">Transmembrane</keyword>
<dbReference type="Gene3D" id="1.10.287.1260">
    <property type="match status" value="1"/>
</dbReference>
<comment type="caution">
    <text evidence="1">Lacks conserved residue(s) required for the propagation of feature annotation.</text>
</comment>
<feature type="transmembrane region" description="Helical" evidence="1">
    <location>
        <begin position="106"/>
        <end position="126"/>
    </location>
</feature>
<dbReference type="Proteomes" id="UP001225378">
    <property type="component" value="Chromosome"/>
</dbReference>
<comment type="subunit">
    <text evidence="1">Homoheptamer.</text>
</comment>
<keyword evidence="1" id="KW-0472">Membrane</keyword>
<dbReference type="KEGG" id="mech:Q9L42_009340"/>
<dbReference type="NCBIfam" id="NF033912">
    <property type="entry name" value="msc"/>
    <property type="match status" value="1"/>
</dbReference>
<comment type="subcellular location">
    <subcellularLocation>
        <location evidence="1">Cell inner membrane</location>
        <topology evidence="1">Multi-pass membrane protein</topology>
    </subcellularLocation>
</comment>
<feature type="transmembrane region" description="Helical" evidence="1">
    <location>
        <begin position="383"/>
        <end position="401"/>
    </location>
</feature>
<dbReference type="EMBL" id="CP157743">
    <property type="protein sequence ID" value="XBS22314.1"/>
    <property type="molecule type" value="Genomic_DNA"/>
</dbReference>
<proteinExistence type="inferred from homology"/>
<keyword evidence="1" id="KW-1133">Transmembrane helix</keyword>
<keyword evidence="1" id="KW-0406">Ion transport</keyword>
<dbReference type="InterPro" id="IPR008910">
    <property type="entry name" value="MSC_TM_helix"/>
</dbReference>
<comment type="function">
    <text evidence="1">Mechanosensitive channel that participates in the regulation of osmotic pressure changes within the cell, opening in response to stretch forces in the membrane lipid bilayer, without the need for other proteins. Contributes to normal resistance to hypoosmotic shock. Forms an ion channel of 1.0 nanosiemens conductance with a slight preference for anions.</text>
</comment>
<feature type="transmembrane region" description="Helical" evidence="1">
    <location>
        <begin position="190"/>
        <end position="213"/>
    </location>
</feature>
<keyword evidence="1" id="KW-0407">Ion channel</keyword>
<protein>
    <recommendedName>
        <fullName evidence="1">Small-conductance mechanosensitive channel</fullName>
    </recommendedName>
</protein>
<keyword evidence="1" id="KW-0997">Cell inner membrane</keyword>
<feature type="transmembrane region" description="Helical" evidence="1">
    <location>
        <begin position="440"/>
        <end position="462"/>
    </location>
</feature>
<dbReference type="AlphaFoldDB" id="A0AAU7NZ98"/>